<keyword evidence="3 11" id="KW-0813">Transport</keyword>
<dbReference type="Proteomes" id="UP001596215">
    <property type="component" value="Unassembled WGS sequence"/>
</dbReference>
<feature type="transmembrane region" description="Helical" evidence="11">
    <location>
        <begin position="184"/>
        <end position="202"/>
    </location>
</feature>
<feature type="transmembrane region" description="Helical" evidence="11">
    <location>
        <begin position="239"/>
        <end position="258"/>
    </location>
</feature>
<dbReference type="RefSeq" id="WP_343876662.1">
    <property type="nucleotide sequence ID" value="NZ_BAAAFW010000014.1"/>
</dbReference>
<comment type="similarity">
    <text evidence="2 11">Belongs to the ABC-2 integral membrane protein family.</text>
</comment>
<feature type="transmembrane region" description="Helical" evidence="11">
    <location>
        <begin position="72"/>
        <end position="89"/>
    </location>
</feature>
<comment type="caution">
    <text evidence="13">The sequence shown here is derived from an EMBL/GenBank/DDBJ whole genome shotgun (WGS) entry which is preliminary data.</text>
</comment>
<dbReference type="PANTHER" id="PTHR30413:SF10">
    <property type="entry name" value="CAPSULE POLYSACCHARIDE EXPORT INNER-MEMBRANE PROTEIN CTRC"/>
    <property type="match status" value="1"/>
</dbReference>
<name>A0ABW1VPX6_9GAMM</name>
<evidence type="ECO:0000256" key="4">
    <source>
        <dbReference type="ARBA" id="ARBA00022475"/>
    </source>
</evidence>
<evidence type="ECO:0000256" key="8">
    <source>
        <dbReference type="ARBA" id="ARBA00022989"/>
    </source>
</evidence>
<dbReference type="InterPro" id="IPR000412">
    <property type="entry name" value="ABC_2_transport"/>
</dbReference>
<dbReference type="InterPro" id="IPR013525">
    <property type="entry name" value="ABC2_TM"/>
</dbReference>
<dbReference type="InterPro" id="IPR047817">
    <property type="entry name" value="ABC2_TM_bact-type"/>
</dbReference>
<protein>
    <recommendedName>
        <fullName evidence="11">Transport permease protein</fullName>
    </recommendedName>
</protein>
<proteinExistence type="inferred from homology"/>
<evidence type="ECO:0000256" key="1">
    <source>
        <dbReference type="ARBA" id="ARBA00004651"/>
    </source>
</evidence>
<evidence type="ECO:0000313" key="13">
    <source>
        <dbReference type="EMBL" id="MFC6362735.1"/>
    </source>
</evidence>
<feature type="transmembrane region" description="Helical" evidence="11">
    <location>
        <begin position="109"/>
        <end position="142"/>
    </location>
</feature>
<evidence type="ECO:0000256" key="3">
    <source>
        <dbReference type="ARBA" id="ARBA00022448"/>
    </source>
</evidence>
<organism evidence="13 14">
    <name type="scientific">Tatumella punctata</name>
    <dbReference type="NCBI Taxonomy" id="399969"/>
    <lineage>
        <taxon>Bacteria</taxon>
        <taxon>Pseudomonadati</taxon>
        <taxon>Pseudomonadota</taxon>
        <taxon>Gammaproteobacteria</taxon>
        <taxon>Enterobacterales</taxon>
        <taxon>Erwiniaceae</taxon>
        <taxon>Tatumella</taxon>
    </lineage>
</organism>
<comment type="subcellular location">
    <subcellularLocation>
        <location evidence="11">Cell inner membrane</location>
        <topology evidence="11">Multi-pass membrane protein</topology>
    </subcellularLocation>
    <subcellularLocation>
        <location evidence="1">Cell membrane</location>
        <topology evidence="1">Multi-pass membrane protein</topology>
    </subcellularLocation>
</comment>
<dbReference type="PRINTS" id="PR00164">
    <property type="entry name" value="ABC2TRNSPORT"/>
</dbReference>
<keyword evidence="6 11" id="KW-0812">Transmembrane</keyword>
<dbReference type="PROSITE" id="PS51012">
    <property type="entry name" value="ABC_TM2"/>
    <property type="match status" value="1"/>
</dbReference>
<reference evidence="14" key="1">
    <citation type="journal article" date="2019" name="Int. J. Syst. Evol. Microbiol.">
        <title>The Global Catalogue of Microorganisms (GCM) 10K type strain sequencing project: providing services to taxonomists for standard genome sequencing and annotation.</title>
        <authorList>
            <consortium name="The Broad Institute Genomics Platform"/>
            <consortium name="The Broad Institute Genome Sequencing Center for Infectious Disease"/>
            <person name="Wu L."/>
            <person name="Ma J."/>
        </authorList>
    </citation>
    <scope>NUCLEOTIDE SEQUENCE [LARGE SCALE GENOMIC DNA]</scope>
    <source>
        <strain evidence="14">CGMCC 4.1530</strain>
    </source>
</reference>
<feature type="transmembrane region" description="Helical" evidence="11">
    <location>
        <begin position="38"/>
        <end position="60"/>
    </location>
</feature>
<gene>
    <name evidence="13" type="ORF">ACFP73_11615</name>
</gene>
<evidence type="ECO:0000313" key="14">
    <source>
        <dbReference type="Proteomes" id="UP001596215"/>
    </source>
</evidence>
<evidence type="ECO:0000256" key="7">
    <source>
        <dbReference type="ARBA" id="ARBA00022903"/>
    </source>
</evidence>
<evidence type="ECO:0000256" key="6">
    <source>
        <dbReference type="ARBA" id="ARBA00022692"/>
    </source>
</evidence>
<keyword evidence="8 11" id="KW-1133">Transmembrane helix</keyword>
<dbReference type="Pfam" id="PF01061">
    <property type="entry name" value="ABC2_membrane"/>
    <property type="match status" value="1"/>
</dbReference>
<accession>A0ABW1VPX6</accession>
<sequence>MFKNYKELFSDISKYKSLLFHLTRRDITSKFKGSYAGLAWSFLNPLLLLSVYTFVFSVIMKAKWGLQHEGNLDFAIVLFAGLIVFNMYAEATNRAATIFNDNKNYVKKVVFPLNILPMVIVNSSFFTGIISYIILLVALIIFKDSLHPECAIVIVLLLPIYLMTLGVTYFISAISVFVRDVGQVIAIFNMAFMFLSPIFFPMERMPKKFQAIASYNPIAYIVTQVRDSLIFERGFNWDGYFIATLTSLVIFAFGFWVFSSLKKDFADVI</sequence>
<feature type="transmembrane region" description="Helical" evidence="11">
    <location>
        <begin position="154"/>
        <end position="178"/>
    </location>
</feature>
<keyword evidence="9" id="KW-0625">Polysaccharide transport</keyword>
<evidence type="ECO:0000256" key="9">
    <source>
        <dbReference type="ARBA" id="ARBA00023047"/>
    </source>
</evidence>
<feature type="domain" description="ABC transmembrane type-2" evidence="12">
    <location>
        <begin position="36"/>
        <end position="261"/>
    </location>
</feature>
<evidence type="ECO:0000256" key="2">
    <source>
        <dbReference type="ARBA" id="ARBA00007783"/>
    </source>
</evidence>
<dbReference type="PANTHER" id="PTHR30413">
    <property type="entry name" value="INNER MEMBRANE TRANSPORT PERMEASE"/>
    <property type="match status" value="1"/>
</dbReference>
<evidence type="ECO:0000256" key="5">
    <source>
        <dbReference type="ARBA" id="ARBA00022597"/>
    </source>
</evidence>
<keyword evidence="5" id="KW-0762">Sugar transport</keyword>
<keyword evidence="10 11" id="KW-0472">Membrane</keyword>
<keyword evidence="4 11" id="KW-1003">Cell membrane</keyword>
<evidence type="ECO:0000256" key="11">
    <source>
        <dbReference type="RuleBase" id="RU361157"/>
    </source>
</evidence>
<dbReference type="PIRSF" id="PIRSF006648">
    <property type="entry name" value="DrrB"/>
    <property type="match status" value="1"/>
</dbReference>
<keyword evidence="14" id="KW-1185">Reference proteome</keyword>
<dbReference type="EMBL" id="JBHSUC010000014">
    <property type="protein sequence ID" value="MFC6362735.1"/>
    <property type="molecule type" value="Genomic_DNA"/>
</dbReference>
<keyword evidence="7" id="KW-0972">Capsule biogenesis/degradation</keyword>
<evidence type="ECO:0000259" key="12">
    <source>
        <dbReference type="PROSITE" id="PS51012"/>
    </source>
</evidence>
<evidence type="ECO:0000256" key="10">
    <source>
        <dbReference type="ARBA" id="ARBA00023136"/>
    </source>
</evidence>